<dbReference type="EMBL" id="KQ234252">
    <property type="protein sequence ID" value="KMZ81090.1"/>
    <property type="molecule type" value="Genomic_DNA"/>
</dbReference>
<feature type="compositionally biased region" description="Low complexity" evidence="1">
    <location>
        <begin position="43"/>
        <end position="55"/>
    </location>
</feature>
<evidence type="ECO:0000256" key="1">
    <source>
        <dbReference type="SAM" id="MobiDB-lite"/>
    </source>
</evidence>
<dbReference type="AlphaFoldDB" id="A0A0J9SDQ7"/>
<evidence type="ECO:0000313" key="2">
    <source>
        <dbReference type="EMBL" id="KMZ81090.1"/>
    </source>
</evidence>
<dbReference type="Proteomes" id="UP000053562">
    <property type="component" value="Unassembled WGS sequence"/>
</dbReference>
<feature type="region of interest" description="Disordered" evidence="1">
    <location>
        <begin position="373"/>
        <end position="425"/>
    </location>
</feature>
<feature type="region of interest" description="Disordered" evidence="1">
    <location>
        <begin position="611"/>
        <end position="656"/>
    </location>
</feature>
<organism evidence="2 3">
    <name type="scientific">Plasmodium vivax India VII</name>
    <dbReference type="NCBI Taxonomy" id="1077284"/>
    <lineage>
        <taxon>Eukaryota</taxon>
        <taxon>Sar</taxon>
        <taxon>Alveolata</taxon>
        <taxon>Apicomplexa</taxon>
        <taxon>Aconoidasida</taxon>
        <taxon>Haemosporida</taxon>
        <taxon>Plasmodiidae</taxon>
        <taxon>Plasmodium</taxon>
        <taxon>Plasmodium (Plasmodium)</taxon>
    </lineage>
</organism>
<feature type="region of interest" description="Disordered" evidence="1">
    <location>
        <begin position="29"/>
        <end position="121"/>
    </location>
</feature>
<accession>A0A0J9SDQ7</accession>
<feature type="compositionally biased region" description="Acidic residues" evidence="1">
    <location>
        <begin position="67"/>
        <end position="92"/>
    </location>
</feature>
<reference evidence="2 3" key="1">
    <citation type="submission" date="2011-08" db="EMBL/GenBank/DDBJ databases">
        <title>The Genome Sequence of Plasmodium vivax India VII.</title>
        <authorList>
            <consortium name="The Broad Institute Genome Sequencing Platform"/>
            <consortium name="The Broad Institute Genome Sequencing Center for Infectious Disease"/>
            <person name="Neafsey D."/>
            <person name="Carlton J."/>
            <person name="Barnwell J."/>
            <person name="Collins W."/>
            <person name="Escalante A."/>
            <person name="Mullikin J."/>
            <person name="Saul A."/>
            <person name="Guigo R."/>
            <person name="Camara F."/>
            <person name="Young S.K."/>
            <person name="Zeng Q."/>
            <person name="Gargeya S."/>
            <person name="Fitzgerald M."/>
            <person name="Haas B."/>
            <person name="Abouelleil A."/>
            <person name="Alvarado L."/>
            <person name="Arachchi H.M."/>
            <person name="Berlin A."/>
            <person name="Brown A."/>
            <person name="Chapman S.B."/>
            <person name="Chen Z."/>
            <person name="Dunbar C."/>
            <person name="Freedman E."/>
            <person name="Gearin G."/>
            <person name="Gellesch M."/>
            <person name="Goldberg J."/>
            <person name="Griggs A."/>
            <person name="Gujja S."/>
            <person name="Heiman D."/>
            <person name="Howarth C."/>
            <person name="Larson L."/>
            <person name="Lui A."/>
            <person name="MacDonald P.J.P."/>
            <person name="Montmayeur A."/>
            <person name="Murphy C."/>
            <person name="Neiman D."/>
            <person name="Pearson M."/>
            <person name="Priest M."/>
            <person name="Roberts A."/>
            <person name="Saif S."/>
            <person name="Shea T."/>
            <person name="Shenoy N."/>
            <person name="Sisk P."/>
            <person name="Stolte C."/>
            <person name="Sykes S."/>
            <person name="Wortman J."/>
            <person name="Nusbaum C."/>
            <person name="Birren B."/>
        </authorList>
    </citation>
    <scope>NUCLEOTIDE SEQUENCE [LARGE SCALE GENOMIC DNA]</scope>
    <source>
        <strain evidence="2 3">India VII</strain>
    </source>
</reference>
<feature type="compositionally biased region" description="Basic and acidic residues" evidence="1">
    <location>
        <begin position="56"/>
        <end position="66"/>
    </location>
</feature>
<feature type="region of interest" description="Disordered" evidence="1">
    <location>
        <begin position="533"/>
        <end position="555"/>
    </location>
</feature>
<name>A0A0J9SDQ7_PLAVI</name>
<sequence>MNKASSATYLEDCLLRGLAREDLQKVHAQLAEEEQREQRQHQQHQQYQQYQQYQQREQHPHQQLRGEEDEEEEEDEEGEAGEVDEADEEGEESGAPLNNAHRDSRNDFFGENPPTHGGSGNEYMLNYLNAYISKNIRHSKTPGNINQPNFLTSQSAGNMRSGDPTSMTLIESDQHDQHCMRNFLKGTDGTDKGGYPLHDGQVAANVRYMLIPNESERKEKVGWSEGKENGSLNGRKENGSPNGRISNFIHTELQNGCTDDRGYVSNRSSLMNGSSGSDQRVKNQHDWERAAAVLAEDVGNIFVNKFPPGGMGVITGGLRHQSGMHNAQKDFADVGMFGEEGGASRSFVSGDYADGNYSLRDYTSGYHVNNPHVGSLQASGEASNLSGPVNPPSNNARECENYKLSPSGSENVSPSKKPSECHQPQGMFLNSIGGGGDKWGVPSLKEDPTILTDCEKANRPNRKAGEVPPVMTHSNQWVRGQQKENYRSFLYVINKRMEIFSKDRNVLAIEKMNKPGFPSERNPPLSRNNPVCGSNAAKGGPPLGGTKVNPEGREQDPIDDIAGASAVNANCHGGFLHSEPNESYLNGNVKGVQQERRQHMLQQCYEGNAAFGGRQGGTSGGHSRRGSFAGGGSHPNGLLHTHGGDISRGNTSQRIR</sequence>
<gene>
    <name evidence="2" type="ORF">PVIIG_02572</name>
</gene>
<feature type="compositionally biased region" description="Basic and acidic residues" evidence="1">
    <location>
        <begin position="219"/>
        <end position="238"/>
    </location>
</feature>
<feature type="region of interest" description="Disordered" evidence="1">
    <location>
        <begin position="219"/>
        <end position="241"/>
    </location>
</feature>
<protein>
    <submittedName>
        <fullName evidence="2">Uncharacterized protein</fullName>
    </submittedName>
</protein>
<proteinExistence type="predicted"/>
<evidence type="ECO:0000313" key="3">
    <source>
        <dbReference type="Proteomes" id="UP000053562"/>
    </source>
</evidence>
<feature type="compositionally biased region" description="Polar residues" evidence="1">
    <location>
        <begin position="404"/>
        <end position="416"/>
    </location>
</feature>
<feature type="compositionally biased region" description="Polar residues" evidence="1">
    <location>
        <begin position="376"/>
        <end position="396"/>
    </location>
</feature>